<dbReference type="OrthoDB" id="3861448at2"/>
<dbReference type="EMBL" id="QHLZ01000001">
    <property type="protein sequence ID" value="PXA69329.1"/>
    <property type="molecule type" value="Genomic_DNA"/>
</dbReference>
<evidence type="ECO:0000259" key="4">
    <source>
        <dbReference type="Pfam" id="PF13439"/>
    </source>
</evidence>
<comment type="caution">
    <text evidence="5">The sequence shown here is derived from an EMBL/GenBank/DDBJ whole genome shotgun (WGS) entry which is preliminary data.</text>
</comment>
<evidence type="ECO:0000256" key="1">
    <source>
        <dbReference type="ARBA" id="ARBA00021292"/>
    </source>
</evidence>
<reference evidence="5 6" key="1">
    <citation type="submission" date="2018-05" db="EMBL/GenBank/DDBJ databases">
        <title>Genetic diversity of glacier-inhabiting Cryobacterium bacteria in China and description of Cryobacterium mengkeensis sp. nov. and Arthrobacter glacialis sp. nov.</title>
        <authorList>
            <person name="Liu Q."/>
            <person name="Xin Y.-H."/>
        </authorList>
    </citation>
    <scope>NUCLEOTIDE SEQUENCE [LARGE SCALE GENOMIC DNA]</scope>
    <source>
        <strain evidence="5 6">GP3</strain>
    </source>
</reference>
<dbReference type="PANTHER" id="PTHR45947">
    <property type="entry name" value="SULFOQUINOVOSYL TRANSFERASE SQD2"/>
    <property type="match status" value="1"/>
</dbReference>
<dbReference type="InterPro" id="IPR028098">
    <property type="entry name" value="Glyco_trans_4-like_N"/>
</dbReference>
<evidence type="ECO:0000313" key="6">
    <source>
        <dbReference type="Proteomes" id="UP000246303"/>
    </source>
</evidence>
<dbReference type="Proteomes" id="UP000246303">
    <property type="component" value="Unassembled WGS sequence"/>
</dbReference>
<protein>
    <recommendedName>
        <fullName evidence="1">D-inositol 3-phosphate glycosyltransferase</fullName>
    </recommendedName>
</protein>
<dbReference type="Gene3D" id="3.40.50.2000">
    <property type="entry name" value="Glycogen Phosphorylase B"/>
    <property type="match status" value="2"/>
</dbReference>
<sequence>MKILVYPHDLAIGGSQLNAIELASAVKALGHDVAVYGQPGPLVDRVHELGLEFIPSPAVHRRPTPGVVRHLRRTVKQRGVDVVHAYEWPPALESALACAGRGGAAATATVMSMSVAPFIPNNMPLLVGTEQILAAEKARGRGRAALLEPPVDTVLNAVSDDSRPDAFLAGLGTSKDVFTVSIVSRLAHQMKLEGILCAITAVERLNATLPVQLIIAGDGPARAEVEQAARAANHALGTTRIILAGELDDPRPAYACADVSIGMGGSALRAMAFELPLIVQGESGYWQLLDKSSVQTFLWQGWYGVGSGSEGAVDRLMIILERLATSPRLCAQLGQFSRTLVCERFSLEVAAHKQLEFYKEALEFAPAGPLDELRHATLAAGRFLNYKATQFKAKLVGRYSLDDFNATPVAVAEQVKR</sequence>
<keyword evidence="6" id="KW-1185">Reference proteome</keyword>
<dbReference type="Pfam" id="PF13439">
    <property type="entry name" value="Glyco_transf_4"/>
    <property type="match status" value="1"/>
</dbReference>
<accession>A0A2V3DVL7</accession>
<feature type="domain" description="Glycosyltransferase subfamily 4-like N-terminal" evidence="4">
    <location>
        <begin position="12"/>
        <end position="109"/>
    </location>
</feature>
<dbReference type="RefSeq" id="WP_110104616.1">
    <property type="nucleotide sequence ID" value="NZ_JACBZZ010000001.1"/>
</dbReference>
<evidence type="ECO:0000313" key="5">
    <source>
        <dbReference type="EMBL" id="PXA69329.1"/>
    </source>
</evidence>
<evidence type="ECO:0000256" key="3">
    <source>
        <dbReference type="ARBA" id="ARBA00022679"/>
    </source>
</evidence>
<proteinExistence type="predicted"/>
<dbReference type="AlphaFoldDB" id="A0A2V3DVL7"/>
<name>A0A2V3DVL7_9MICC</name>
<evidence type="ECO:0000256" key="2">
    <source>
        <dbReference type="ARBA" id="ARBA00022676"/>
    </source>
</evidence>
<keyword evidence="2" id="KW-0328">Glycosyltransferase</keyword>
<keyword evidence="3 5" id="KW-0808">Transferase</keyword>
<dbReference type="PANTHER" id="PTHR45947:SF3">
    <property type="entry name" value="SULFOQUINOVOSYL TRANSFERASE SQD2"/>
    <property type="match status" value="1"/>
</dbReference>
<organism evidence="5 6">
    <name type="scientific">Arthrobacter psychrochitiniphilus</name>
    <dbReference type="NCBI Taxonomy" id="291045"/>
    <lineage>
        <taxon>Bacteria</taxon>
        <taxon>Bacillati</taxon>
        <taxon>Actinomycetota</taxon>
        <taxon>Actinomycetes</taxon>
        <taxon>Micrococcales</taxon>
        <taxon>Micrococcaceae</taxon>
        <taxon>Arthrobacter</taxon>
    </lineage>
</organism>
<gene>
    <name evidence="5" type="ORF">CVS29_01815</name>
</gene>
<dbReference type="GO" id="GO:1901137">
    <property type="term" value="P:carbohydrate derivative biosynthetic process"/>
    <property type="evidence" value="ECO:0007669"/>
    <property type="project" value="UniProtKB-ARBA"/>
</dbReference>
<dbReference type="GO" id="GO:0016757">
    <property type="term" value="F:glycosyltransferase activity"/>
    <property type="evidence" value="ECO:0007669"/>
    <property type="project" value="UniProtKB-KW"/>
</dbReference>
<dbReference type="Pfam" id="PF13692">
    <property type="entry name" value="Glyco_trans_1_4"/>
    <property type="match status" value="1"/>
</dbReference>
<dbReference type="InterPro" id="IPR050194">
    <property type="entry name" value="Glycosyltransferase_grp1"/>
</dbReference>
<dbReference type="SUPFAM" id="SSF53756">
    <property type="entry name" value="UDP-Glycosyltransferase/glycogen phosphorylase"/>
    <property type="match status" value="1"/>
</dbReference>